<sequence length="123" mass="14141">MARQRDRQSLCLGDPRNPRTWKPAPPRCRENCCIATGVQLEPASSPGGHEPWRAVTWTSPEVEDLLRWMRDPEVYIWLDLEGVSYLSECVVETLLAFMGKSEETQREAIMQPLPWLHHCLVIA</sequence>
<comment type="caution">
    <text evidence="1">The sequence shown here is derived from an EMBL/GenBank/DDBJ whole genome shotgun (WGS) entry which is preliminary data.</text>
</comment>
<evidence type="ECO:0000313" key="1">
    <source>
        <dbReference type="EMBL" id="KAJ8405498.1"/>
    </source>
</evidence>
<accession>A0AAD7SNP5</accession>
<protein>
    <recommendedName>
        <fullName evidence="3">STAS domain-containing protein</fullName>
    </recommendedName>
</protein>
<name>A0AAD7SNP5_9TELE</name>
<dbReference type="Proteomes" id="UP001221898">
    <property type="component" value="Unassembled WGS sequence"/>
</dbReference>
<keyword evidence="2" id="KW-1185">Reference proteome</keyword>
<dbReference type="AlphaFoldDB" id="A0AAD7SNP5"/>
<gene>
    <name evidence="1" type="ORF">AAFF_G00319710</name>
</gene>
<evidence type="ECO:0008006" key="3">
    <source>
        <dbReference type="Google" id="ProtNLM"/>
    </source>
</evidence>
<reference evidence="1" key="1">
    <citation type="journal article" date="2023" name="Science">
        <title>Genome structures resolve the early diversification of teleost fishes.</title>
        <authorList>
            <person name="Parey E."/>
            <person name="Louis A."/>
            <person name="Montfort J."/>
            <person name="Bouchez O."/>
            <person name="Roques C."/>
            <person name="Iampietro C."/>
            <person name="Lluch J."/>
            <person name="Castinel A."/>
            <person name="Donnadieu C."/>
            <person name="Desvignes T."/>
            <person name="Floi Bucao C."/>
            <person name="Jouanno E."/>
            <person name="Wen M."/>
            <person name="Mejri S."/>
            <person name="Dirks R."/>
            <person name="Jansen H."/>
            <person name="Henkel C."/>
            <person name="Chen W.J."/>
            <person name="Zahm M."/>
            <person name="Cabau C."/>
            <person name="Klopp C."/>
            <person name="Thompson A.W."/>
            <person name="Robinson-Rechavi M."/>
            <person name="Braasch I."/>
            <person name="Lecointre G."/>
            <person name="Bobe J."/>
            <person name="Postlethwait J.H."/>
            <person name="Berthelot C."/>
            <person name="Roest Crollius H."/>
            <person name="Guiguen Y."/>
        </authorList>
    </citation>
    <scope>NUCLEOTIDE SEQUENCE</scope>
    <source>
        <strain evidence="1">NC1722</strain>
    </source>
</reference>
<organism evidence="1 2">
    <name type="scientific">Aldrovandia affinis</name>
    <dbReference type="NCBI Taxonomy" id="143900"/>
    <lineage>
        <taxon>Eukaryota</taxon>
        <taxon>Metazoa</taxon>
        <taxon>Chordata</taxon>
        <taxon>Craniata</taxon>
        <taxon>Vertebrata</taxon>
        <taxon>Euteleostomi</taxon>
        <taxon>Actinopterygii</taxon>
        <taxon>Neopterygii</taxon>
        <taxon>Teleostei</taxon>
        <taxon>Notacanthiformes</taxon>
        <taxon>Halosauridae</taxon>
        <taxon>Aldrovandia</taxon>
    </lineage>
</organism>
<proteinExistence type="predicted"/>
<dbReference type="EMBL" id="JAINUG010000048">
    <property type="protein sequence ID" value="KAJ8405498.1"/>
    <property type="molecule type" value="Genomic_DNA"/>
</dbReference>
<evidence type="ECO:0000313" key="2">
    <source>
        <dbReference type="Proteomes" id="UP001221898"/>
    </source>
</evidence>